<feature type="region of interest" description="Disordered" evidence="1">
    <location>
        <begin position="446"/>
        <end position="481"/>
    </location>
</feature>
<dbReference type="VEuPathDB" id="VectorBase:ADIR010548"/>
<evidence type="ECO:0000313" key="2">
    <source>
        <dbReference type="EnsemblMetazoa" id="ADIR010548-PA"/>
    </source>
</evidence>
<feature type="compositionally biased region" description="Polar residues" evidence="1">
    <location>
        <begin position="446"/>
        <end position="480"/>
    </location>
</feature>
<feature type="region of interest" description="Disordered" evidence="1">
    <location>
        <begin position="280"/>
        <end position="372"/>
    </location>
</feature>
<feature type="compositionally biased region" description="Low complexity" evidence="1">
    <location>
        <begin position="719"/>
        <end position="730"/>
    </location>
</feature>
<feature type="compositionally biased region" description="Polar residues" evidence="1">
    <location>
        <begin position="543"/>
        <end position="563"/>
    </location>
</feature>
<sequence>MDDSSNGGGSTTTTTTGLLLIREQPNRQLTAPMAPSPKNGGSGGAVSDDREKIDQRMTREMEEAKRRMKKRVDFMQETVPRRDDALQASEAAALRRRANLKIASQATTWGSEGTPVYVGSPVTDEDFEHLIDSRMQDLENIRSDSDSDFGDDHGLPPQRGGVGAGRRSDGGGMRKSASGGAGGGKGNVGGHPSASSWSDGSSTVSDVEEEVDHEQTQARARPAAEHFPAPELPSMEAAGMPFRMLIPPMSPGRRSDSSGLFGPSSLPIILPFHVRRRLSECREEDEEDEKQQLPSHSPPSAALRSPGLIPSIVIGATEEEEEPVEPAASTSKAAQDDEIEAAIPRKSRFMVTKTQEQQQEKQDAPKSPPRLRPETIALLPVSASQNSQTIHFPCSSGGSQQYANGQRTSLRSIFAPAEVSPHLNTPHLDRRFFDTSLVEIRPLTQSRGSLSSATGADTSGYESTVTSLPRDQQPTTSSNIPFELDEVWVKRPDPVSSTSKAKEYVPPASGRAATLPVNAKPNYALFADQKKSSTKPDGIDGAGSSNFQRPSTAPATSGESSTRASKKQKKSEKEAKKQEKEVMKQKREEARRLEKEAAKLEKLNRKHESISRSTERVGSGGRSGSLERRRSGEEAPVLNQSTVHGIASPNRRPTIFDVFRPRKGSDSKKKKDDGSKSGSDKDSTGMGSGPITTSGGIMNSMKAALHVGGRHSHQHQQPAGQSGATGSTGSKVRDGSAHPHAGSDAQYYHTVTAVRRADVGKSPMTKVMDLFRHRSNSAVSEADKRKAVSDTWQFWMFDVAQMNLDVVKFSVFINCSIWKQCGIFKHCKYSKYFK</sequence>
<feature type="compositionally biased region" description="Basic and acidic residues" evidence="1">
    <location>
        <begin position="141"/>
        <end position="154"/>
    </location>
</feature>
<feature type="compositionally biased region" description="Low complexity" evidence="1">
    <location>
        <begin position="193"/>
        <end position="205"/>
    </location>
</feature>
<evidence type="ECO:0000313" key="3">
    <source>
        <dbReference type="Proteomes" id="UP000075884"/>
    </source>
</evidence>
<accession>A0A182NSA8</accession>
<proteinExistence type="predicted"/>
<feature type="compositionally biased region" description="Low complexity" evidence="1">
    <location>
        <begin position="11"/>
        <end position="20"/>
    </location>
</feature>
<feature type="compositionally biased region" description="Gly residues" evidence="1">
    <location>
        <begin position="1"/>
        <end position="10"/>
    </location>
</feature>
<feature type="region of interest" description="Disordered" evidence="1">
    <location>
        <begin position="494"/>
        <end position="514"/>
    </location>
</feature>
<feature type="compositionally biased region" description="Basic and acidic residues" evidence="1">
    <location>
        <begin position="659"/>
        <end position="683"/>
    </location>
</feature>
<dbReference type="AlphaFoldDB" id="A0A182NSA8"/>
<feature type="compositionally biased region" description="Basic and acidic residues" evidence="1">
    <location>
        <begin position="571"/>
        <end position="615"/>
    </location>
</feature>
<organism evidence="2 3">
    <name type="scientific">Anopheles dirus</name>
    <dbReference type="NCBI Taxonomy" id="7168"/>
    <lineage>
        <taxon>Eukaryota</taxon>
        <taxon>Metazoa</taxon>
        <taxon>Ecdysozoa</taxon>
        <taxon>Arthropoda</taxon>
        <taxon>Hexapoda</taxon>
        <taxon>Insecta</taxon>
        <taxon>Pterygota</taxon>
        <taxon>Neoptera</taxon>
        <taxon>Endopterygota</taxon>
        <taxon>Diptera</taxon>
        <taxon>Nematocera</taxon>
        <taxon>Culicoidea</taxon>
        <taxon>Culicidae</taxon>
        <taxon>Anophelinae</taxon>
        <taxon>Anopheles</taxon>
    </lineage>
</organism>
<feature type="region of interest" description="Disordered" evidence="1">
    <location>
        <begin position="1"/>
        <end position="54"/>
    </location>
</feature>
<dbReference type="Proteomes" id="UP000075884">
    <property type="component" value="Unassembled WGS sequence"/>
</dbReference>
<keyword evidence="3" id="KW-1185">Reference proteome</keyword>
<reference evidence="2" key="2">
    <citation type="submission" date="2020-05" db="UniProtKB">
        <authorList>
            <consortium name="EnsemblMetazoa"/>
        </authorList>
    </citation>
    <scope>IDENTIFICATION</scope>
    <source>
        <strain evidence="2">WRAIR2</strain>
    </source>
</reference>
<dbReference type="EnsemblMetazoa" id="ADIR010548-RA">
    <property type="protein sequence ID" value="ADIR010548-PA"/>
    <property type="gene ID" value="ADIR010548"/>
</dbReference>
<dbReference type="STRING" id="7168.A0A182NSA8"/>
<name>A0A182NSA8_9DIPT</name>
<evidence type="ECO:0000256" key="1">
    <source>
        <dbReference type="SAM" id="MobiDB-lite"/>
    </source>
</evidence>
<feature type="region of interest" description="Disordered" evidence="1">
    <location>
        <begin position="141"/>
        <end position="266"/>
    </location>
</feature>
<feature type="region of interest" description="Disordered" evidence="1">
    <location>
        <begin position="529"/>
        <end position="747"/>
    </location>
</feature>
<protein>
    <submittedName>
        <fullName evidence="2">Uncharacterized protein</fullName>
    </submittedName>
</protein>
<feature type="compositionally biased region" description="Gly residues" evidence="1">
    <location>
        <begin position="179"/>
        <end position="189"/>
    </location>
</feature>
<reference evidence="3" key="1">
    <citation type="submission" date="2013-03" db="EMBL/GenBank/DDBJ databases">
        <title>The Genome Sequence of Anopheles dirus WRAIR2.</title>
        <authorList>
            <consortium name="The Broad Institute Genomics Platform"/>
            <person name="Neafsey D.E."/>
            <person name="Walton C."/>
            <person name="Walker B."/>
            <person name="Young S.K."/>
            <person name="Zeng Q."/>
            <person name="Gargeya S."/>
            <person name="Fitzgerald M."/>
            <person name="Haas B."/>
            <person name="Abouelleil A."/>
            <person name="Allen A.W."/>
            <person name="Alvarado L."/>
            <person name="Arachchi H.M."/>
            <person name="Berlin A.M."/>
            <person name="Chapman S.B."/>
            <person name="Gainer-Dewar J."/>
            <person name="Goldberg J."/>
            <person name="Griggs A."/>
            <person name="Gujja S."/>
            <person name="Hansen M."/>
            <person name="Howarth C."/>
            <person name="Imamovic A."/>
            <person name="Ireland A."/>
            <person name="Larimer J."/>
            <person name="McCowan C."/>
            <person name="Murphy C."/>
            <person name="Pearson M."/>
            <person name="Poon T.W."/>
            <person name="Priest M."/>
            <person name="Roberts A."/>
            <person name="Saif S."/>
            <person name="Shea T."/>
            <person name="Sisk P."/>
            <person name="Sykes S."/>
            <person name="Wortman J."/>
            <person name="Nusbaum C."/>
            <person name="Birren B."/>
        </authorList>
    </citation>
    <scope>NUCLEOTIDE SEQUENCE [LARGE SCALE GENOMIC DNA]</scope>
    <source>
        <strain evidence="3">WRAIR2</strain>
    </source>
</reference>